<dbReference type="AlphaFoldDB" id="A0A8V0YD79"/>
<dbReference type="InterPro" id="IPR029774">
    <property type="entry name" value="CSAP"/>
</dbReference>
<dbReference type="OrthoDB" id="6616361at2759"/>
<feature type="compositionally biased region" description="Basic and acidic residues" evidence="1">
    <location>
        <begin position="155"/>
        <end position="199"/>
    </location>
</feature>
<feature type="region of interest" description="Disordered" evidence="1">
    <location>
        <begin position="155"/>
        <end position="253"/>
    </location>
</feature>
<protein>
    <submittedName>
        <fullName evidence="2">Centriole, cilia and spindle associated protein</fullName>
    </submittedName>
</protein>
<evidence type="ECO:0000256" key="1">
    <source>
        <dbReference type="SAM" id="MobiDB-lite"/>
    </source>
</evidence>
<dbReference type="Pfam" id="PF15748">
    <property type="entry name" value="CCSAP"/>
    <property type="match status" value="1"/>
</dbReference>
<reference evidence="2" key="1">
    <citation type="submission" date="2020-11" db="EMBL/GenBank/DDBJ databases">
        <title>Gallus gallus (Chicken) genome, bGalGal1, GRCg7b, maternal haplotype autosomes + Z &amp; W.</title>
        <authorList>
            <person name="Warren W."/>
            <person name="Formenti G."/>
            <person name="Fedrigo O."/>
            <person name="Haase B."/>
            <person name="Mountcastle J."/>
            <person name="Balacco J."/>
            <person name="Tracey A."/>
            <person name="Schneider V."/>
            <person name="Okimoto R."/>
            <person name="Cheng H."/>
            <person name="Hawken R."/>
            <person name="Howe K."/>
            <person name="Jarvis E.D."/>
        </authorList>
    </citation>
    <scope>NUCLEOTIDE SEQUENCE [LARGE SCALE GENOMIC DNA]</scope>
    <source>
        <strain evidence="2">Broiler</strain>
    </source>
</reference>
<dbReference type="GO" id="GO:0035869">
    <property type="term" value="C:ciliary transition zone"/>
    <property type="evidence" value="ECO:0000318"/>
    <property type="project" value="GO_Central"/>
</dbReference>
<gene>
    <name evidence="2" type="primary">CCSAP</name>
</gene>
<dbReference type="GO" id="GO:0036064">
    <property type="term" value="C:ciliary basal body"/>
    <property type="evidence" value="ECO:0000318"/>
    <property type="project" value="GO_Central"/>
</dbReference>
<feature type="region of interest" description="Disordered" evidence="1">
    <location>
        <begin position="273"/>
        <end position="309"/>
    </location>
</feature>
<dbReference type="GO" id="GO:0008017">
    <property type="term" value="F:microtubule binding"/>
    <property type="evidence" value="ECO:0000318"/>
    <property type="project" value="GO_Central"/>
</dbReference>
<name>A0A8V0YD79_CHICK</name>
<sequence length="320" mass="36239">MESPPALTLSLGLGAARATSSPHLTHKALPAQPGPPVATDSYRFSVPWEPRGLSLPGLLAPATLQELPYLPPLRWPWQEGCTWFGADPYYHCSRDSTAGRKDDFQLNLLSSTASKGNFCRKRQYLVREVPVQPYVPQAEWLGLAGRAGSHPFLKRQTEEKEKERQDQEKHQKEEQEKTVEHTSTKEADKTSTKEADKTSRTGRRPSQSALSSRNDRRSAKSPQKTDAPKENKHPFALYGWGERQTDTGSQKTHNVCASASVNEIHESALRAKNRRQVEKRKLSQRRVRSAEAEKAWRIKPSPPDNPWMTEYMRCYSARAR</sequence>
<organism evidence="2 3">
    <name type="scientific">Gallus gallus</name>
    <name type="common">Chicken</name>
    <dbReference type="NCBI Taxonomy" id="9031"/>
    <lineage>
        <taxon>Eukaryota</taxon>
        <taxon>Metazoa</taxon>
        <taxon>Chordata</taxon>
        <taxon>Craniata</taxon>
        <taxon>Vertebrata</taxon>
        <taxon>Euteleostomi</taxon>
        <taxon>Archelosauria</taxon>
        <taxon>Archosauria</taxon>
        <taxon>Dinosauria</taxon>
        <taxon>Saurischia</taxon>
        <taxon>Theropoda</taxon>
        <taxon>Coelurosauria</taxon>
        <taxon>Aves</taxon>
        <taxon>Neognathae</taxon>
        <taxon>Galloanserae</taxon>
        <taxon>Galliformes</taxon>
        <taxon>Phasianidae</taxon>
        <taxon>Phasianinae</taxon>
        <taxon>Gallus</taxon>
    </lineage>
</organism>
<evidence type="ECO:0000313" key="2">
    <source>
        <dbReference type="Ensembl" id="ENSGALP00010013912.1"/>
    </source>
</evidence>
<dbReference type="GO" id="GO:0061673">
    <property type="term" value="C:mitotic spindle astral microtubule"/>
    <property type="evidence" value="ECO:0007669"/>
    <property type="project" value="Ensembl"/>
</dbReference>
<dbReference type="GO" id="GO:0005930">
    <property type="term" value="C:axoneme"/>
    <property type="evidence" value="ECO:0000318"/>
    <property type="project" value="GO_Central"/>
</dbReference>
<dbReference type="GO" id="GO:1901673">
    <property type="term" value="P:regulation of mitotic spindle assembly"/>
    <property type="evidence" value="ECO:0000318"/>
    <property type="project" value="GO_Central"/>
</dbReference>
<dbReference type="GO" id="GO:1990755">
    <property type="term" value="P:mitotic spindle microtubule depolymerization"/>
    <property type="evidence" value="ECO:0007669"/>
    <property type="project" value="Ensembl"/>
</dbReference>
<dbReference type="GO" id="GO:0005819">
    <property type="term" value="C:spindle"/>
    <property type="evidence" value="ECO:0000318"/>
    <property type="project" value="GO_Central"/>
</dbReference>
<dbReference type="GO" id="GO:0030424">
    <property type="term" value="C:axon"/>
    <property type="evidence" value="ECO:0000318"/>
    <property type="project" value="GO_Central"/>
</dbReference>
<dbReference type="FunCoup" id="A0A8V0YD79">
    <property type="interactions" value="806"/>
</dbReference>
<dbReference type="GO" id="GO:0005814">
    <property type="term" value="C:centriole"/>
    <property type="evidence" value="ECO:0000318"/>
    <property type="project" value="GO_Central"/>
</dbReference>
<dbReference type="PANTHER" id="PTHR31022">
    <property type="entry name" value="CENTRIOLE, CILIA AND SPINDLE-ASSOCIATED PROTEIN"/>
    <property type="match status" value="1"/>
</dbReference>
<dbReference type="GO" id="GO:0005813">
    <property type="term" value="C:centrosome"/>
    <property type="evidence" value="ECO:0007669"/>
    <property type="project" value="Ensembl"/>
</dbReference>
<dbReference type="Ensembl" id="ENSGALT00010024520.1">
    <property type="protein sequence ID" value="ENSGALP00010013912.1"/>
    <property type="gene ID" value="ENSGALG00010010279.1"/>
</dbReference>
<accession>A0A8V0YD79</accession>
<proteinExistence type="predicted"/>
<evidence type="ECO:0000313" key="3">
    <source>
        <dbReference type="Proteomes" id="UP000000539"/>
    </source>
</evidence>
<dbReference type="PANTHER" id="PTHR31022:SF4">
    <property type="entry name" value="CENTRIOLE, CILIA AND SPINDLE-ASSOCIATED PROTEIN"/>
    <property type="match status" value="1"/>
</dbReference>
<reference evidence="2" key="3">
    <citation type="submission" date="2025-09" db="UniProtKB">
        <authorList>
            <consortium name="Ensembl"/>
        </authorList>
    </citation>
    <scope>IDENTIFICATION</scope>
    <source>
        <strain evidence="2">broiler</strain>
    </source>
</reference>
<dbReference type="Proteomes" id="UP000000539">
    <property type="component" value="Chromosome 3"/>
</dbReference>
<dbReference type="GeneTree" id="ENSGT00390000003512"/>
<keyword evidence="3" id="KW-1185">Reference proteome</keyword>
<reference evidence="2" key="2">
    <citation type="submission" date="2025-08" db="UniProtKB">
        <authorList>
            <consortium name="Ensembl"/>
        </authorList>
    </citation>
    <scope>IDENTIFICATION</scope>
    <source>
        <strain evidence="2">broiler</strain>
    </source>
</reference>